<reference evidence="2 3" key="1">
    <citation type="submission" date="2023-10" db="EMBL/GenBank/DDBJ databases">
        <title>Virgibacillus soli CC-YMP-6 genome.</title>
        <authorList>
            <person name="Miliotis G."/>
            <person name="Sengupta P."/>
            <person name="Hameed A."/>
            <person name="Chuvochina M."/>
            <person name="Mcdonagh F."/>
            <person name="Simpson A.C."/>
            <person name="Singh N.K."/>
            <person name="Rekha P.D."/>
            <person name="Raman K."/>
            <person name="Hugenholtz P."/>
            <person name="Venkateswaran K."/>
        </authorList>
    </citation>
    <scope>NUCLEOTIDE SEQUENCE [LARGE SCALE GENOMIC DNA]</scope>
    <source>
        <strain evidence="2 3">CC-YMP-6</strain>
    </source>
</reference>
<evidence type="ECO:0000256" key="1">
    <source>
        <dbReference type="SAM" id="Phobius"/>
    </source>
</evidence>
<evidence type="ECO:0000313" key="2">
    <source>
        <dbReference type="EMBL" id="MDY0410075.1"/>
    </source>
</evidence>
<organism evidence="2 3">
    <name type="scientific">Paracerasibacillus soli</name>
    <dbReference type="NCBI Taxonomy" id="480284"/>
    <lineage>
        <taxon>Bacteria</taxon>
        <taxon>Bacillati</taxon>
        <taxon>Bacillota</taxon>
        <taxon>Bacilli</taxon>
        <taxon>Bacillales</taxon>
        <taxon>Bacillaceae</taxon>
        <taxon>Paracerasibacillus</taxon>
    </lineage>
</organism>
<protein>
    <recommendedName>
        <fullName evidence="4">Histidine kinase</fullName>
    </recommendedName>
</protein>
<sequence>MYSIIFRKFIKDRALLICFYIINMVSVIAFFHLSEPRNKEFFYPLSIGMFLLILYLIIDWFRYYQTNRAIEQKLRNQYVEIEPHTEEQKAFQRLLNKNIKEHTGRYNKMREQNKERYYFLSHWMHHLKTPVSVIELIVEKEVLNPEVPNGSIGTNKTGK</sequence>
<feature type="transmembrane region" description="Helical" evidence="1">
    <location>
        <begin position="41"/>
        <end position="58"/>
    </location>
</feature>
<keyword evidence="3" id="KW-1185">Reference proteome</keyword>
<keyword evidence="1" id="KW-0812">Transmembrane</keyword>
<keyword evidence="1" id="KW-0472">Membrane</keyword>
<dbReference type="Proteomes" id="UP001275315">
    <property type="component" value="Unassembled WGS sequence"/>
</dbReference>
<dbReference type="RefSeq" id="WP_320380934.1">
    <property type="nucleotide sequence ID" value="NZ_JAWDIQ010000003.1"/>
</dbReference>
<name>A0ABU5CV12_9BACI</name>
<evidence type="ECO:0008006" key="4">
    <source>
        <dbReference type="Google" id="ProtNLM"/>
    </source>
</evidence>
<keyword evidence="1" id="KW-1133">Transmembrane helix</keyword>
<comment type="caution">
    <text evidence="2">The sequence shown here is derived from an EMBL/GenBank/DDBJ whole genome shotgun (WGS) entry which is preliminary data.</text>
</comment>
<gene>
    <name evidence="2" type="ORF">RWD45_17850</name>
</gene>
<proteinExistence type="predicted"/>
<dbReference type="EMBL" id="JAWDIQ010000003">
    <property type="protein sequence ID" value="MDY0410075.1"/>
    <property type="molecule type" value="Genomic_DNA"/>
</dbReference>
<evidence type="ECO:0000313" key="3">
    <source>
        <dbReference type="Proteomes" id="UP001275315"/>
    </source>
</evidence>
<feature type="transmembrane region" description="Helical" evidence="1">
    <location>
        <begin position="14"/>
        <end position="35"/>
    </location>
</feature>
<accession>A0ABU5CV12</accession>